<reference evidence="2 3" key="1">
    <citation type="journal article" date="2019" name="Commun. Biol.">
        <title>The bagworm genome reveals a unique fibroin gene that provides high tensile strength.</title>
        <authorList>
            <person name="Kono N."/>
            <person name="Nakamura H."/>
            <person name="Ohtoshi R."/>
            <person name="Tomita M."/>
            <person name="Numata K."/>
            <person name="Arakawa K."/>
        </authorList>
    </citation>
    <scope>NUCLEOTIDE SEQUENCE [LARGE SCALE GENOMIC DNA]</scope>
</reference>
<feature type="region of interest" description="Disordered" evidence="1">
    <location>
        <begin position="76"/>
        <end position="102"/>
    </location>
</feature>
<evidence type="ECO:0000256" key="1">
    <source>
        <dbReference type="SAM" id="MobiDB-lite"/>
    </source>
</evidence>
<dbReference type="EMBL" id="BGZK01000015">
    <property type="protein sequence ID" value="GBP04854.1"/>
    <property type="molecule type" value="Genomic_DNA"/>
</dbReference>
<name>A0A4C1SSD1_EUMVA</name>
<evidence type="ECO:0000313" key="2">
    <source>
        <dbReference type="EMBL" id="GBP04854.1"/>
    </source>
</evidence>
<organism evidence="2 3">
    <name type="scientific">Eumeta variegata</name>
    <name type="common">Bagworm moth</name>
    <name type="synonym">Eumeta japonica</name>
    <dbReference type="NCBI Taxonomy" id="151549"/>
    <lineage>
        <taxon>Eukaryota</taxon>
        <taxon>Metazoa</taxon>
        <taxon>Ecdysozoa</taxon>
        <taxon>Arthropoda</taxon>
        <taxon>Hexapoda</taxon>
        <taxon>Insecta</taxon>
        <taxon>Pterygota</taxon>
        <taxon>Neoptera</taxon>
        <taxon>Endopterygota</taxon>
        <taxon>Lepidoptera</taxon>
        <taxon>Glossata</taxon>
        <taxon>Ditrysia</taxon>
        <taxon>Tineoidea</taxon>
        <taxon>Psychidae</taxon>
        <taxon>Oiketicinae</taxon>
        <taxon>Eumeta</taxon>
    </lineage>
</organism>
<sequence>MRERYLAVIIHLNQPSEGESFQTGVALVSDSGYTFDSEPIPTIVFGFSPILNFGLGPGFDSDPDPVLVSALRSAFNPDSDASHSSITNVSKSRSSPRDSGRELRAYRSALSRTAAGAVRRPLAGGGGTRRALTAAAPIRHRDEGAGADFTSLEGH</sequence>
<feature type="region of interest" description="Disordered" evidence="1">
    <location>
        <begin position="117"/>
        <end position="155"/>
    </location>
</feature>
<protein>
    <submittedName>
        <fullName evidence="2">Uncharacterized protein</fullName>
    </submittedName>
</protein>
<dbReference type="Proteomes" id="UP000299102">
    <property type="component" value="Unassembled WGS sequence"/>
</dbReference>
<proteinExistence type="predicted"/>
<accession>A0A4C1SSD1</accession>
<comment type="caution">
    <text evidence="2">The sequence shown here is derived from an EMBL/GenBank/DDBJ whole genome shotgun (WGS) entry which is preliminary data.</text>
</comment>
<gene>
    <name evidence="2" type="ORF">EVAR_3755_1</name>
</gene>
<evidence type="ECO:0000313" key="3">
    <source>
        <dbReference type="Proteomes" id="UP000299102"/>
    </source>
</evidence>
<keyword evidence="3" id="KW-1185">Reference proteome</keyword>
<dbReference type="AlphaFoldDB" id="A0A4C1SSD1"/>
<feature type="compositionally biased region" description="Polar residues" evidence="1">
    <location>
        <begin position="82"/>
        <end position="93"/>
    </location>
</feature>